<evidence type="ECO:0000256" key="5">
    <source>
        <dbReference type="ARBA" id="ARBA00022857"/>
    </source>
</evidence>
<evidence type="ECO:0000256" key="7">
    <source>
        <dbReference type="ARBA" id="ARBA00025067"/>
    </source>
</evidence>
<dbReference type="PIRSF" id="PIRSF000194">
    <property type="entry name" value="DHFR"/>
    <property type="match status" value="1"/>
</dbReference>
<feature type="domain" description="DHFR" evidence="9">
    <location>
        <begin position="5"/>
        <end position="163"/>
    </location>
</feature>
<evidence type="ECO:0000256" key="1">
    <source>
        <dbReference type="ARBA" id="ARBA00004903"/>
    </source>
</evidence>
<dbReference type="GO" id="GO:0070401">
    <property type="term" value="F:NADP+ binding"/>
    <property type="evidence" value="ECO:0007669"/>
    <property type="project" value="UniProtKB-ARBA"/>
</dbReference>
<dbReference type="FunFam" id="3.40.430.10:FF:000001">
    <property type="entry name" value="Dihydrofolate reductase"/>
    <property type="match status" value="1"/>
</dbReference>
<dbReference type="GO" id="GO:0006730">
    <property type="term" value="P:one-carbon metabolic process"/>
    <property type="evidence" value="ECO:0007669"/>
    <property type="project" value="UniProtKB-KW"/>
</dbReference>
<dbReference type="GO" id="GO:0005829">
    <property type="term" value="C:cytosol"/>
    <property type="evidence" value="ECO:0007669"/>
    <property type="project" value="TreeGrafter"/>
</dbReference>
<protein>
    <recommendedName>
        <fullName evidence="3 8">Dihydrofolate reductase</fullName>
        <ecNumber evidence="3 8">1.5.1.3</ecNumber>
    </recommendedName>
</protein>
<keyword evidence="6 8" id="KW-0560">Oxidoreductase</keyword>
<organism evidence="10 11">
    <name type="scientific">Candidatus Daviesbacteria bacterium RIFCSPHIGHO2_01_FULL_41_23</name>
    <dbReference type="NCBI Taxonomy" id="1797764"/>
    <lineage>
        <taxon>Bacteria</taxon>
        <taxon>Candidatus Daviesiibacteriota</taxon>
    </lineage>
</organism>
<dbReference type="Proteomes" id="UP000176336">
    <property type="component" value="Unassembled WGS sequence"/>
</dbReference>
<dbReference type="GO" id="GO:0046654">
    <property type="term" value="P:tetrahydrofolate biosynthetic process"/>
    <property type="evidence" value="ECO:0007669"/>
    <property type="project" value="UniProtKB-UniPathway"/>
</dbReference>
<dbReference type="PRINTS" id="PR00070">
    <property type="entry name" value="DHFR"/>
</dbReference>
<dbReference type="EMBL" id="MFCR01000003">
    <property type="protein sequence ID" value="OGE19245.1"/>
    <property type="molecule type" value="Genomic_DNA"/>
</dbReference>
<dbReference type="Pfam" id="PF00186">
    <property type="entry name" value="DHFR_1"/>
    <property type="match status" value="1"/>
</dbReference>
<dbReference type="CDD" id="cd00209">
    <property type="entry name" value="DHFR"/>
    <property type="match status" value="1"/>
</dbReference>
<dbReference type="InterPro" id="IPR024072">
    <property type="entry name" value="DHFR-like_dom_sf"/>
</dbReference>
<comment type="similarity">
    <text evidence="2 8">Belongs to the dihydrofolate reductase family.</text>
</comment>
<dbReference type="AlphaFoldDB" id="A0A1F5ISA6"/>
<comment type="function">
    <text evidence="7 8">Key enzyme in folate metabolism. Catalyzes an essential reaction for de novo glycine and purine synthesis, and for DNA precursor synthesis.</text>
</comment>
<dbReference type="EC" id="1.5.1.3" evidence="3 8"/>
<name>A0A1F5ISA6_9BACT</name>
<dbReference type="InterPro" id="IPR001796">
    <property type="entry name" value="DHFR_dom"/>
</dbReference>
<dbReference type="Gene3D" id="3.40.430.10">
    <property type="entry name" value="Dihydrofolate Reductase, subunit A"/>
    <property type="match status" value="1"/>
</dbReference>
<dbReference type="InterPro" id="IPR012259">
    <property type="entry name" value="DHFR"/>
</dbReference>
<evidence type="ECO:0000256" key="3">
    <source>
        <dbReference type="ARBA" id="ARBA00012856"/>
    </source>
</evidence>
<keyword evidence="5 8" id="KW-0521">NADP</keyword>
<dbReference type="GO" id="GO:0004146">
    <property type="term" value="F:dihydrofolate reductase activity"/>
    <property type="evidence" value="ECO:0007669"/>
    <property type="project" value="UniProtKB-EC"/>
</dbReference>
<keyword evidence="4 8" id="KW-0554">One-carbon metabolism</keyword>
<accession>A0A1F5ISA6</accession>
<evidence type="ECO:0000256" key="2">
    <source>
        <dbReference type="ARBA" id="ARBA00009539"/>
    </source>
</evidence>
<comment type="pathway">
    <text evidence="1 8">Cofactor biosynthesis; tetrahydrofolate biosynthesis; 5,6,7,8-tetrahydrofolate from 7,8-dihydrofolate: step 1/1.</text>
</comment>
<evidence type="ECO:0000313" key="10">
    <source>
        <dbReference type="EMBL" id="OGE19245.1"/>
    </source>
</evidence>
<evidence type="ECO:0000259" key="9">
    <source>
        <dbReference type="PROSITE" id="PS51330"/>
    </source>
</evidence>
<evidence type="ECO:0000256" key="8">
    <source>
        <dbReference type="PIRNR" id="PIRNR000194"/>
    </source>
</evidence>
<evidence type="ECO:0000313" key="11">
    <source>
        <dbReference type="Proteomes" id="UP000176336"/>
    </source>
</evidence>
<dbReference type="UniPathway" id="UPA00077">
    <property type="reaction ID" value="UER00158"/>
</dbReference>
<gene>
    <name evidence="10" type="ORF">A2871_00100</name>
</gene>
<comment type="catalytic activity">
    <reaction evidence="8">
        <text>(6S)-5,6,7,8-tetrahydrofolate + NADP(+) = 7,8-dihydrofolate + NADPH + H(+)</text>
        <dbReference type="Rhea" id="RHEA:15009"/>
        <dbReference type="ChEBI" id="CHEBI:15378"/>
        <dbReference type="ChEBI" id="CHEBI:57451"/>
        <dbReference type="ChEBI" id="CHEBI:57453"/>
        <dbReference type="ChEBI" id="CHEBI:57783"/>
        <dbReference type="ChEBI" id="CHEBI:58349"/>
        <dbReference type="EC" id="1.5.1.3"/>
    </reaction>
</comment>
<evidence type="ECO:0000256" key="4">
    <source>
        <dbReference type="ARBA" id="ARBA00022563"/>
    </source>
</evidence>
<reference evidence="10 11" key="1">
    <citation type="journal article" date="2016" name="Nat. Commun.">
        <title>Thousands of microbial genomes shed light on interconnected biogeochemical processes in an aquifer system.</title>
        <authorList>
            <person name="Anantharaman K."/>
            <person name="Brown C.T."/>
            <person name="Hug L.A."/>
            <person name="Sharon I."/>
            <person name="Castelle C.J."/>
            <person name="Probst A.J."/>
            <person name="Thomas B.C."/>
            <person name="Singh A."/>
            <person name="Wilkins M.J."/>
            <person name="Karaoz U."/>
            <person name="Brodie E.L."/>
            <person name="Williams K.H."/>
            <person name="Hubbard S.S."/>
            <person name="Banfield J.F."/>
        </authorList>
    </citation>
    <scope>NUCLEOTIDE SEQUENCE [LARGE SCALE GENOMIC DNA]</scope>
</reference>
<sequence length="163" mass="18432">MKNPKISLIAAIASGNRALGKDNDLIYKIPEDLKMFREKTAGHVVIMGRKTFESIGKPLPNRVNIVVTRDPAFAKPGIEVTHLLDEALKLAREKETDEIFIIGGGQIYQEAMPLADKLYLTIVEGSPEADTFFPDYSEFKKVIWESPEQESDGFKYKFLELER</sequence>
<proteinExistence type="inferred from homology"/>
<dbReference type="PANTHER" id="PTHR48069">
    <property type="entry name" value="DIHYDROFOLATE REDUCTASE"/>
    <property type="match status" value="1"/>
</dbReference>
<dbReference type="SUPFAM" id="SSF53597">
    <property type="entry name" value="Dihydrofolate reductase-like"/>
    <property type="match status" value="1"/>
</dbReference>
<dbReference type="PANTHER" id="PTHR48069:SF3">
    <property type="entry name" value="DIHYDROFOLATE REDUCTASE"/>
    <property type="match status" value="1"/>
</dbReference>
<evidence type="ECO:0000256" key="6">
    <source>
        <dbReference type="ARBA" id="ARBA00023002"/>
    </source>
</evidence>
<dbReference type="PROSITE" id="PS51330">
    <property type="entry name" value="DHFR_2"/>
    <property type="match status" value="1"/>
</dbReference>
<dbReference type="GO" id="GO:0046655">
    <property type="term" value="P:folic acid metabolic process"/>
    <property type="evidence" value="ECO:0007669"/>
    <property type="project" value="TreeGrafter"/>
</dbReference>
<comment type="caution">
    <text evidence="10">The sequence shown here is derived from an EMBL/GenBank/DDBJ whole genome shotgun (WGS) entry which is preliminary data.</text>
</comment>
<dbReference type="GO" id="GO:0046452">
    <property type="term" value="P:dihydrofolate metabolic process"/>
    <property type="evidence" value="ECO:0007669"/>
    <property type="project" value="TreeGrafter"/>
</dbReference>